<dbReference type="PRINTS" id="PR00633">
    <property type="entry name" value="RCCNDNSATION"/>
</dbReference>
<comment type="caution">
    <text evidence="3">The sequence shown here is derived from an EMBL/GenBank/DDBJ whole genome shotgun (WGS) entry which is preliminary data.</text>
</comment>
<keyword evidence="4" id="KW-1185">Reference proteome</keyword>
<dbReference type="PANTHER" id="PTHR22870">
    <property type="entry name" value="REGULATOR OF CHROMOSOME CONDENSATION"/>
    <property type="match status" value="1"/>
</dbReference>
<organism evidence="3 4">
    <name type="scientific">Bifiguratus adelaidae</name>
    <dbReference type="NCBI Taxonomy" id="1938954"/>
    <lineage>
        <taxon>Eukaryota</taxon>
        <taxon>Fungi</taxon>
        <taxon>Fungi incertae sedis</taxon>
        <taxon>Mucoromycota</taxon>
        <taxon>Mucoromycotina</taxon>
        <taxon>Endogonomycetes</taxon>
        <taxon>Endogonales</taxon>
        <taxon>Endogonales incertae sedis</taxon>
        <taxon>Bifiguratus</taxon>
    </lineage>
</organism>
<dbReference type="Gene3D" id="2.130.10.30">
    <property type="entry name" value="Regulator of chromosome condensation 1/beta-lactamase-inhibitor protein II"/>
    <property type="match status" value="2"/>
</dbReference>
<accession>A0A261Y7K9</accession>
<dbReference type="Pfam" id="PF00415">
    <property type="entry name" value="RCC1"/>
    <property type="match status" value="2"/>
</dbReference>
<sequence length="391" mass="42713">MSHVQVYACGLNSVGQTAWTSPAFKVWKPVLLEGIRRILYASWLLTFGLSVDNQVVYWGQDPVTNESVAPTPIAALAGKAVKTLFHVHERVLCLTVQGDVFLVKLSDKDTSTHLFRRCQDMAVVGNIGLVILCLSTEQGIQWMTFANASTTLYPVQIYPPLHDIATVVGSPSHLVVLTKQGDLYTCGSNRLGQLGRGEVDFKSSDQVFTRIAAHDSTMGQLELQVVETLQSLGATCVSSSAFHTAAIAQGDLYTWGWSDKGRCGVHIMDVDGEKRNLALPQLVNIEPNSTDATGEDIEFLQVSCGEAHTIALDAQGRVFVCGWGKYGQLGRAPPSDQPTPGYLELPRPPDEFYLPIFEPLEPAWISNGKAKVRVVYAGVWNSFIEVELAPH</sequence>
<name>A0A261Y7K9_9FUNG</name>
<keyword evidence="1" id="KW-0677">Repeat</keyword>
<dbReference type="EMBL" id="MVBO01000003">
    <property type="protein sequence ID" value="OZJ06579.1"/>
    <property type="molecule type" value="Genomic_DNA"/>
</dbReference>
<dbReference type="PANTHER" id="PTHR22870:SF408">
    <property type="entry name" value="OS09G0560450 PROTEIN"/>
    <property type="match status" value="1"/>
</dbReference>
<feature type="repeat" description="RCC1" evidence="2">
    <location>
        <begin position="250"/>
        <end position="315"/>
    </location>
</feature>
<dbReference type="InterPro" id="IPR009091">
    <property type="entry name" value="RCC1/BLIP-II"/>
</dbReference>
<evidence type="ECO:0000313" key="4">
    <source>
        <dbReference type="Proteomes" id="UP000242875"/>
    </source>
</evidence>
<evidence type="ECO:0000313" key="3">
    <source>
        <dbReference type="EMBL" id="OZJ06579.1"/>
    </source>
</evidence>
<dbReference type="InterPro" id="IPR051210">
    <property type="entry name" value="Ub_ligase/GEF_domain"/>
</dbReference>
<dbReference type="Proteomes" id="UP000242875">
    <property type="component" value="Unassembled WGS sequence"/>
</dbReference>
<dbReference type="AlphaFoldDB" id="A0A261Y7K9"/>
<proteinExistence type="predicted"/>
<dbReference type="SUPFAM" id="SSF50985">
    <property type="entry name" value="RCC1/BLIP-II"/>
    <property type="match status" value="1"/>
</dbReference>
<gene>
    <name evidence="3" type="ORF">BZG36_00603</name>
</gene>
<dbReference type="OrthoDB" id="5370059at2759"/>
<evidence type="ECO:0000256" key="1">
    <source>
        <dbReference type="ARBA" id="ARBA00022737"/>
    </source>
</evidence>
<protein>
    <submittedName>
        <fullName evidence="3">Uncharacterized protein</fullName>
    </submittedName>
</protein>
<dbReference type="Pfam" id="PF13540">
    <property type="entry name" value="RCC1_2"/>
    <property type="match status" value="1"/>
</dbReference>
<reference evidence="3 4" key="1">
    <citation type="journal article" date="2017" name="Mycologia">
        <title>Bifiguratus adelaidae, gen. et sp. nov., a new member of Mucoromycotina in endophytic and soil-dwelling habitats.</title>
        <authorList>
            <person name="Torres-Cruz T.J."/>
            <person name="Billingsley Tobias T.L."/>
            <person name="Almatruk M."/>
            <person name="Hesse C."/>
            <person name="Kuske C.R."/>
            <person name="Desiro A."/>
            <person name="Benucci G.M."/>
            <person name="Bonito G."/>
            <person name="Stajich J.E."/>
            <person name="Dunlap C."/>
            <person name="Arnold A.E."/>
            <person name="Porras-Alfaro A."/>
        </authorList>
    </citation>
    <scope>NUCLEOTIDE SEQUENCE [LARGE SCALE GENOMIC DNA]</scope>
    <source>
        <strain evidence="3 4">AZ0501</strain>
    </source>
</reference>
<evidence type="ECO:0000256" key="2">
    <source>
        <dbReference type="PROSITE-ProRule" id="PRU00235"/>
    </source>
</evidence>
<dbReference type="PROSITE" id="PS50012">
    <property type="entry name" value="RCC1_3"/>
    <property type="match status" value="1"/>
</dbReference>
<dbReference type="InterPro" id="IPR000408">
    <property type="entry name" value="Reg_chr_condens"/>
</dbReference>